<dbReference type="VEuPathDB" id="FungiDB:DIURU_005310"/>
<dbReference type="OMA" id="FFPCKEC"/>
<dbReference type="InterPro" id="IPR039799">
    <property type="entry name" value="ALR/ERV"/>
</dbReference>
<dbReference type="AlphaFoldDB" id="A0A642UDX2"/>
<evidence type="ECO:0000256" key="5">
    <source>
        <dbReference type="ARBA" id="ARBA00023157"/>
    </source>
</evidence>
<dbReference type="EMBL" id="SWFT01000158">
    <property type="protein sequence ID" value="KAA8897333.1"/>
    <property type="molecule type" value="Genomic_DNA"/>
</dbReference>
<accession>A0A642UDX2</accession>
<dbReference type="GO" id="GO:0005739">
    <property type="term" value="C:mitochondrion"/>
    <property type="evidence" value="ECO:0007669"/>
    <property type="project" value="TreeGrafter"/>
</dbReference>
<comment type="catalytic activity">
    <reaction evidence="6">
        <text>2 R'C(R)SH + O2 = R'C(R)S-S(R)CR' + H2O2</text>
        <dbReference type="Rhea" id="RHEA:17357"/>
        <dbReference type="ChEBI" id="CHEBI:15379"/>
        <dbReference type="ChEBI" id="CHEBI:16240"/>
        <dbReference type="ChEBI" id="CHEBI:16520"/>
        <dbReference type="ChEBI" id="CHEBI:17412"/>
        <dbReference type="EC" id="1.8.3.2"/>
    </reaction>
</comment>
<evidence type="ECO:0000256" key="3">
    <source>
        <dbReference type="ARBA" id="ARBA00022827"/>
    </source>
</evidence>
<keyword evidence="7" id="KW-0732">Signal</keyword>
<reference evidence="9 10" key="1">
    <citation type="submission" date="2019-07" db="EMBL/GenBank/DDBJ databases">
        <title>Genome assembly of two rare yeast pathogens: Diutina rugosa and Trichomonascus ciferrii.</title>
        <authorList>
            <person name="Mixao V."/>
            <person name="Saus E."/>
            <person name="Hansen A."/>
            <person name="Lass-Flor C."/>
            <person name="Gabaldon T."/>
        </authorList>
    </citation>
    <scope>NUCLEOTIDE SEQUENCE [LARGE SCALE GENOMIC DNA]</scope>
    <source>
        <strain evidence="9 10">CBS 613</strain>
    </source>
</reference>
<name>A0A642UDX2_DIURU</name>
<dbReference type="SUPFAM" id="SSF69000">
    <property type="entry name" value="FAD-dependent thiol oxidase"/>
    <property type="match status" value="1"/>
</dbReference>
<evidence type="ECO:0000256" key="4">
    <source>
        <dbReference type="ARBA" id="ARBA00023002"/>
    </source>
</evidence>
<comment type="caution">
    <text evidence="9">The sequence shown here is derived from an EMBL/GenBank/DDBJ whole genome shotgun (WGS) entry which is preliminary data.</text>
</comment>
<dbReference type="PROSITE" id="PS51324">
    <property type="entry name" value="ERV_ALR"/>
    <property type="match status" value="1"/>
</dbReference>
<evidence type="ECO:0000256" key="7">
    <source>
        <dbReference type="SAM" id="SignalP"/>
    </source>
</evidence>
<keyword evidence="5" id="KW-1015">Disulfide bond</keyword>
<dbReference type="OrthoDB" id="59470at2759"/>
<dbReference type="GeneID" id="54783961"/>
<evidence type="ECO:0000313" key="9">
    <source>
        <dbReference type="EMBL" id="KAA8897333.1"/>
    </source>
</evidence>
<gene>
    <name evidence="9" type="ORF">DIURU_005310</name>
</gene>
<dbReference type="PANTHER" id="PTHR12645:SF1">
    <property type="entry name" value="FAD-LINKED SULFHYDRYL OXIDASE ERV2"/>
    <property type="match status" value="1"/>
</dbReference>
<dbReference type="EC" id="1.8.3.2" evidence="6"/>
<dbReference type="RefSeq" id="XP_034009934.1">
    <property type="nucleotide sequence ID" value="XM_034158279.1"/>
</dbReference>
<dbReference type="FunFam" id="1.20.120.310:FF:000002">
    <property type="entry name" value="Sulfhydryl oxidase"/>
    <property type="match status" value="1"/>
</dbReference>
<evidence type="ECO:0000256" key="6">
    <source>
        <dbReference type="RuleBase" id="RU371123"/>
    </source>
</evidence>
<keyword evidence="2 6" id="KW-0285">Flavoprotein</keyword>
<dbReference type="GO" id="GO:0050660">
    <property type="term" value="F:flavin adenine dinucleotide binding"/>
    <property type="evidence" value="ECO:0007669"/>
    <property type="project" value="TreeGrafter"/>
</dbReference>
<dbReference type="InterPro" id="IPR017905">
    <property type="entry name" value="ERV/ALR_sulphydryl_oxidase"/>
</dbReference>
<organism evidence="9 10">
    <name type="scientific">Diutina rugosa</name>
    <name type="common">Yeast</name>
    <name type="synonym">Candida rugosa</name>
    <dbReference type="NCBI Taxonomy" id="5481"/>
    <lineage>
        <taxon>Eukaryota</taxon>
        <taxon>Fungi</taxon>
        <taxon>Dikarya</taxon>
        <taxon>Ascomycota</taxon>
        <taxon>Saccharomycotina</taxon>
        <taxon>Pichiomycetes</taxon>
        <taxon>Debaryomycetaceae</taxon>
        <taxon>Diutina</taxon>
    </lineage>
</organism>
<feature type="signal peptide" evidence="7">
    <location>
        <begin position="1"/>
        <end position="29"/>
    </location>
</feature>
<keyword evidence="4 6" id="KW-0560">Oxidoreductase</keyword>
<dbReference type="PANTHER" id="PTHR12645">
    <property type="entry name" value="ALR/ERV"/>
    <property type="match status" value="1"/>
</dbReference>
<evidence type="ECO:0000259" key="8">
    <source>
        <dbReference type="PROSITE" id="PS51324"/>
    </source>
</evidence>
<dbReference type="Gene3D" id="1.20.120.310">
    <property type="entry name" value="ERV/ALR sulfhydryl oxidase domain"/>
    <property type="match status" value="1"/>
</dbReference>
<evidence type="ECO:0000256" key="1">
    <source>
        <dbReference type="ARBA" id="ARBA00001974"/>
    </source>
</evidence>
<keyword evidence="3 6" id="KW-0274">FAD</keyword>
<feature type="chain" id="PRO_5024879873" description="Sulfhydryl oxidase" evidence="7">
    <location>
        <begin position="30"/>
        <end position="229"/>
    </location>
</feature>
<proteinExistence type="predicted"/>
<evidence type="ECO:0000313" key="10">
    <source>
        <dbReference type="Proteomes" id="UP000449547"/>
    </source>
</evidence>
<dbReference type="Pfam" id="PF04777">
    <property type="entry name" value="Evr1_Alr"/>
    <property type="match status" value="1"/>
</dbReference>
<keyword evidence="10" id="KW-1185">Reference proteome</keyword>
<sequence length="229" mass="25155">MLTIRKPVFGTMVLLVIVSLVVFMSGSRGGSSLGDSVPLVGKMPVAQSPPAAQQPAKVKELVKDELQQAPIVEPLGSVSDEFAETPFMPKMANETLKAQLGNAGWRLLHTILARYSDKPTTQEQATLKQYIHLFAKVYPCGDCARHFQKLLESYPPQVSSRKTAALWGCHVHNLVNQRLGKPDYDCTTILEDYDCGCGADEEEADETLNGETIGHLKEMKVENEGRQQG</sequence>
<comment type="cofactor">
    <cofactor evidence="1 6">
        <name>FAD</name>
        <dbReference type="ChEBI" id="CHEBI:57692"/>
    </cofactor>
</comment>
<feature type="domain" description="ERV/ALR sulfhydryl oxidase" evidence="8">
    <location>
        <begin position="93"/>
        <end position="193"/>
    </location>
</feature>
<dbReference type="InterPro" id="IPR036774">
    <property type="entry name" value="ERV/ALR_sulphydryl_oxid_sf"/>
</dbReference>
<evidence type="ECO:0000256" key="2">
    <source>
        <dbReference type="ARBA" id="ARBA00022630"/>
    </source>
</evidence>
<dbReference type="Proteomes" id="UP000449547">
    <property type="component" value="Unassembled WGS sequence"/>
</dbReference>
<protein>
    <recommendedName>
        <fullName evidence="6">Sulfhydryl oxidase</fullName>
        <ecNumber evidence="6">1.8.3.2</ecNumber>
    </recommendedName>
</protein>
<dbReference type="GO" id="GO:0016971">
    <property type="term" value="F:flavin-dependent sulfhydryl oxidase activity"/>
    <property type="evidence" value="ECO:0007669"/>
    <property type="project" value="InterPro"/>
</dbReference>